<dbReference type="RefSeq" id="WP_264503646.1">
    <property type="nucleotide sequence ID" value="NZ_JAPDDS010000021.1"/>
</dbReference>
<protein>
    <recommendedName>
        <fullName evidence="3">Morphogenetic protein</fullName>
    </recommendedName>
</protein>
<evidence type="ECO:0000313" key="1">
    <source>
        <dbReference type="EMBL" id="MCW1887689.1"/>
    </source>
</evidence>
<organism evidence="1 2">
    <name type="scientific">Luteolibacter flavescens</name>
    <dbReference type="NCBI Taxonomy" id="1859460"/>
    <lineage>
        <taxon>Bacteria</taxon>
        <taxon>Pseudomonadati</taxon>
        <taxon>Verrucomicrobiota</taxon>
        <taxon>Verrucomicrobiia</taxon>
        <taxon>Verrucomicrobiales</taxon>
        <taxon>Verrucomicrobiaceae</taxon>
        <taxon>Luteolibacter</taxon>
    </lineage>
</organism>
<dbReference type="EMBL" id="JAPDDS010000021">
    <property type="protein sequence ID" value="MCW1887689.1"/>
    <property type="molecule type" value="Genomic_DNA"/>
</dbReference>
<gene>
    <name evidence="1" type="ORF">OKA04_23330</name>
</gene>
<evidence type="ECO:0008006" key="3">
    <source>
        <dbReference type="Google" id="ProtNLM"/>
    </source>
</evidence>
<sequence length="222" mass="25710">MSTSTIKERPILFSGPMVRALLDGTKTQTRRIIAPQPEATSFAYLWKGREIGEKIFPLTCCPYGAPGDRLWVRETFGDRADYAAIGALHKDRYYYAADGKKAGWRYRPSIHMPRKASRITLEVVSVRVERLQDISEEDAIAEGIECTHRDEDRTFWKNYRFEGPIAKRGKVWTPEENQIVNYNRKPVRSYQSLWESINGPGSWDANPWVWVVEFKRLSPTDH</sequence>
<accession>A0ABT3FWT8</accession>
<comment type="caution">
    <text evidence="1">The sequence shown here is derived from an EMBL/GenBank/DDBJ whole genome shotgun (WGS) entry which is preliminary data.</text>
</comment>
<keyword evidence="2" id="KW-1185">Reference proteome</keyword>
<reference evidence="1 2" key="1">
    <citation type="submission" date="2022-10" db="EMBL/GenBank/DDBJ databases">
        <title>Luteolibacter flavescens strain MCCC 1K03193, whole genome shotgun sequencing project.</title>
        <authorList>
            <person name="Zhao G."/>
            <person name="Shen L."/>
        </authorList>
    </citation>
    <scope>NUCLEOTIDE SEQUENCE [LARGE SCALE GENOMIC DNA]</scope>
    <source>
        <strain evidence="1 2">MCCC 1K03193</strain>
    </source>
</reference>
<name>A0ABT3FWT8_9BACT</name>
<dbReference type="Proteomes" id="UP001207930">
    <property type="component" value="Unassembled WGS sequence"/>
</dbReference>
<proteinExistence type="predicted"/>
<evidence type="ECO:0000313" key="2">
    <source>
        <dbReference type="Proteomes" id="UP001207930"/>
    </source>
</evidence>